<keyword evidence="3" id="KW-0072">Autophagy</keyword>
<keyword evidence="2" id="KW-0813">Transport</keyword>
<keyword evidence="7" id="KW-1185">Reference proteome</keyword>
<evidence type="ECO:0000256" key="2">
    <source>
        <dbReference type="ARBA" id="ARBA00022448"/>
    </source>
</evidence>
<dbReference type="SMART" id="SM00220">
    <property type="entry name" value="S_TKc"/>
    <property type="match status" value="1"/>
</dbReference>
<evidence type="ECO:0000313" key="7">
    <source>
        <dbReference type="Proteomes" id="UP000738349"/>
    </source>
</evidence>
<dbReference type="Proteomes" id="UP000738349">
    <property type="component" value="Unassembled WGS sequence"/>
</dbReference>
<dbReference type="GO" id="GO:0006914">
    <property type="term" value="P:autophagy"/>
    <property type="evidence" value="ECO:0007669"/>
    <property type="project" value="UniProtKB-KW"/>
</dbReference>
<dbReference type="GO" id="GO:0005524">
    <property type="term" value="F:ATP binding"/>
    <property type="evidence" value="ECO:0007669"/>
    <property type="project" value="InterPro"/>
</dbReference>
<feature type="domain" description="Protein kinase" evidence="5">
    <location>
        <begin position="44"/>
        <end position="318"/>
    </location>
</feature>
<dbReference type="AlphaFoldDB" id="A0A9P9ENA9"/>
<comment type="caution">
    <text evidence="6">The sequence shown here is derived from an EMBL/GenBank/DDBJ whole genome shotgun (WGS) entry which is preliminary data.</text>
</comment>
<keyword evidence="6" id="KW-0418">Kinase</keyword>
<gene>
    <name evidence="6" type="ORF">EDB81DRAFT_654765</name>
</gene>
<dbReference type="GO" id="GO:0034045">
    <property type="term" value="C:phagophore assembly site membrane"/>
    <property type="evidence" value="ECO:0007669"/>
    <property type="project" value="UniProtKB-SubCell"/>
</dbReference>
<dbReference type="EMBL" id="JAGMUV010000011">
    <property type="protein sequence ID" value="KAH7140920.1"/>
    <property type="molecule type" value="Genomic_DNA"/>
</dbReference>
<dbReference type="OrthoDB" id="10252171at2759"/>
<dbReference type="InterPro" id="IPR008271">
    <property type="entry name" value="Ser/Thr_kinase_AS"/>
</dbReference>
<reference evidence="6" key="1">
    <citation type="journal article" date="2021" name="Nat. Commun.">
        <title>Genetic determinants of endophytism in the Arabidopsis root mycobiome.</title>
        <authorList>
            <person name="Mesny F."/>
            <person name="Miyauchi S."/>
            <person name="Thiergart T."/>
            <person name="Pickel B."/>
            <person name="Atanasova L."/>
            <person name="Karlsson M."/>
            <person name="Huettel B."/>
            <person name="Barry K.W."/>
            <person name="Haridas S."/>
            <person name="Chen C."/>
            <person name="Bauer D."/>
            <person name="Andreopoulos W."/>
            <person name="Pangilinan J."/>
            <person name="LaButti K."/>
            <person name="Riley R."/>
            <person name="Lipzen A."/>
            <person name="Clum A."/>
            <person name="Drula E."/>
            <person name="Henrissat B."/>
            <person name="Kohler A."/>
            <person name="Grigoriev I.V."/>
            <person name="Martin F.M."/>
            <person name="Hacquard S."/>
        </authorList>
    </citation>
    <scope>NUCLEOTIDE SEQUENCE</scope>
    <source>
        <strain evidence="6">MPI-CAGE-AT-0147</strain>
    </source>
</reference>
<dbReference type="PROSITE" id="PS50011">
    <property type="entry name" value="PROTEIN_KINASE_DOM"/>
    <property type="match status" value="1"/>
</dbReference>
<evidence type="ECO:0000256" key="3">
    <source>
        <dbReference type="ARBA" id="ARBA00023006"/>
    </source>
</evidence>
<organism evidence="6 7">
    <name type="scientific">Dactylonectria macrodidyma</name>
    <dbReference type="NCBI Taxonomy" id="307937"/>
    <lineage>
        <taxon>Eukaryota</taxon>
        <taxon>Fungi</taxon>
        <taxon>Dikarya</taxon>
        <taxon>Ascomycota</taxon>
        <taxon>Pezizomycotina</taxon>
        <taxon>Sordariomycetes</taxon>
        <taxon>Hypocreomycetidae</taxon>
        <taxon>Hypocreales</taxon>
        <taxon>Nectriaceae</taxon>
        <taxon>Dactylonectria</taxon>
    </lineage>
</organism>
<dbReference type="InterPro" id="IPR011009">
    <property type="entry name" value="Kinase-like_dom_sf"/>
</dbReference>
<dbReference type="Gene3D" id="1.10.510.10">
    <property type="entry name" value="Transferase(Phosphotransferase) domain 1"/>
    <property type="match status" value="1"/>
</dbReference>
<dbReference type="CDD" id="cd14014">
    <property type="entry name" value="STKc_PknB_like"/>
    <property type="match status" value="1"/>
</dbReference>
<dbReference type="GO" id="GO:0004674">
    <property type="term" value="F:protein serine/threonine kinase activity"/>
    <property type="evidence" value="ECO:0007669"/>
    <property type="project" value="InterPro"/>
</dbReference>
<accession>A0A9P9ENA9</accession>
<dbReference type="InterPro" id="IPR000719">
    <property type="entry name" value="Prot_kinase_dom"/>
</dbReference>
<sequence length="334" mass="38302">MDNDIPHVVRDYRLATQFRKRHIIHAFDDPDAPPSSPQRKEYWKNERQQLGAGGQGRVILQTCTSGSRSYSQRAVKMIPLQEGGARRRYLRELETIIKFSHDKYARHFVKTLGWYETEDSLCIAMEFFPAGDLQTYVAEHALLREDDCREITSQILRALIVMHGEGFAHRDIKPQNVLIQQCAPSTSTQPGSWLVKLADFGISRMFHADTHGNSTLIGTEEFMAPELWDRNGAAKTDYPATDLWALGVMTFFILTKSRLFQNRRYSFQYERSPDRLFPRGSLDDCQVSLDGQDFIRALLRPNPNDRLDSNAAVNHAWIISGLQIHIEVPFSDSE</sequence>
<dbReference type="PROSITE" id="PS00108">
    <property type="entry name" value="PROTEIN_KINASE_ST"/>
    <property type="match status" value="1"/>
</dbReference>
<keyword evidence="6" id="KW-0808">Transferase</keyword>
<proteinExistence type="predicted"/>
<protein>
    <recommendedName>
        <fullName evidence="4">Autophagy-related protein 1</fullName>
    </recommendedName>
</protein>
<dbReference type="Pfam" id="PF00069">
    <property type="entry name" value="Pkinase"/>
    <property type="match status" value="1"/>
</dbReference>
<evidence type="ECO:0000256" key="4">
    <source>
        <dbReference type="ARBA" id="ARBA00030237"/>
    </source>
</evidence>
<dbReference type="PANTHER" id="PTHR24348">
    <property type="entry name" value="SERINE/THREONINE-PROTEIN KINASE UNC-51-RELATED"/>
    <property type="match status" value="1"/>
</dbReference>
<dbReference type="SUPFAM" id="SSF56112">
    <property type="entry name" value="Protein kinase-like (PK-like)"/>
    <property type="match status" value="1"/>
</dbReference>
<evidence type="ECO:0000259" key="5">
    <source>
        <dbReference type="PROSITE" id="PS50011"/>
    </source>
</evidence>
<name>A0A9P9ENA9_9HYPO</name>
<comment type="subcellular location">
    <subcellularLocation>
        <location evidence="1">Preautophagosomal structure membrane</location>
        <topology evidence="1">Peripheral membrane protein</topology>
    </subcellularLocation>
</comment>
<dbReference type="GO" id="GO:0010506">
    <property type="term" value="P:regulation of autophagy"/>
    <property type="evidence" value="ECO:0007669"/>
    <property type="project" value="InterPro"/>
</dbReference>
<evidence type="ECO:0000256" key="1">
    <source>
        <dbReference type="ARBA" id="ARBA00004623"/>
    </source>
</evidence>
<dbReference type="InterPro" id="IPR045269">
    <property type="entry name" value="Atg1-like"/>
</dbReference>
<evidence type="ECO:0000313" key="6">
    <source>
        <dbReference type="EMBL" id="KAH7140920.1"/>
    </source>
</evidence>